<organism evidence="1 2">
    <name type="scientific">Colletotrichum asianum</name>
    <dbReference type="NCBI Taxonomy" id="702518"/>
    <lineage>
        <taxon>Eukaryota</taxon>
        <taxon>Fungi</taxon>
        <taxon>Dikarya</taxon>
        <taxon>Ascomycota</taxon>
        <taxon>Pezizomycotina</taxon>
        <taxon>Sordariomycetes</taxon>
        <taxon>Hypocreomycetidae</taxon>
        <taxon>Glomerellales</taxon>
        <taxon>Glomerellaceae</taxon>
        <taxon>Colletotrichum</taxon>
        <taxon>Colletotrichum gloeosporioides species complex</taxon>
    </lineage>
</organism>
<sequence>MREVCTFFSLVEGLGLAPGTGTLGAGRREAARHTWLGLGFRLFLAREGAQK</sequence>
<gene>
    <name evidence="1" type="ORF">GQ607_003025</name>
</gene>
<proteinExistence type="predicted"/>
<evidence type="ECO:0000313" key="1">
    <source>
        <dbReference type="EMBL" id="KAF0329852.1"/>
    </source>
</evidence>
<name>A0A8H3WSG3_9PEZI</name>
<reference evidence="1 2" key="1">
    <citation type="submission" date="2019-12" db="EMBL/GenBank/DDBJ databases">
        <title>A genome sequence resource for the geographically widespread anthracnose pathogen Colletotrichum asianum.</title>
        <authorList>
            <person name="Meng Y."/>
        </authorList>
    </citation>
    <scope>NUCLEOTIDE SEQUENCE [LARGE SCALE GENOMIC DNA]</scope>
    <source>
        <strain evidence="1 2">ICMP 18580</strain>
    </source>
</reference>
<comment type="caution">
    <text evidence="1">The sequence shown here is derived from an EMBL/GenBank/DDBJ whole genome shotgun (WGS) entry which is preliminary data.</text>
</comment>
<dbReference type="Proteomes" id="UP000434172">
    <property type="component" value="Unassembled WGS sequence"/>
</dbReference>
<evidence type="ECO:0000313" key="2">
    <source>
        <dbReference type="Proteomes" id="UP000434172"/>
    </source>
</evidence>
<accession>A0A8H3WSG3</accession>
<keyword evidence="2" id="KW-1185">Reference proteome</keyword>
<dbReference type="EMBL" id="WOWK01000010">
    <property type="protein sequence ID" value="KAF0329852.1"/>
    <property type="molecule type" value="Genomic_DNA"/>
</dbReference>
<protein>
    <submittedName>
        <fullName evidence="1">Uncharacterized protein</fullName>
    </submittedName>
</protein>
<dbReference type="AlphaFoldDB" id="A0A8H3WSG3"/>